<evidence type="ECO:0000313" key="21">
    <source>
        <dbReference type="Proteomes" id="UP000499080"/>
    </source>
</evidence>
<keyword evidence="13" id="KW-0808">Transferase</keyword>
<dbReference type="GO" id="GO:0008270">
    <property type="term" value="F:zinc ion binding"/>
    <property type="evidence" value="ECO:0007669"/>
    <property type="project" value="UniProtKB-KW"/>
</dbReference>
<dbReference type="InterPro" id="IPR039537">
    <property type="entry name" value="Retrotran_Ty1/copia-like"/>
</dbReference>
<evidence type="ECO:0000256" key="14">
    <source>
        <dbReference type="ARBA" id="ARBA00023113"/>
    </source>
</evidence>
<dbReference type="Gene3D" id="3.30.890.10">
    <property type="entry name" value="Methyl-cpg-binding Protein 2, Chain A"/>
    <property type="match status" value="1"/>
</dbReference>
<evidence type="ECO:0000256" key="11">
    <source>
        <dbReference type="ARBA" id="ARBA00022908"/>
    </source>
</evidence>
<comment type="caution">
    <text evidence="20">The sequence shown here is derived from an EMBL/GenBank/DDBJ whole genome shotgun (WGS) entry which is preliminary data.</text>
</comment>
<dbReference type="GO" id="GO:0004519">
    <property type="term" value="F:endonuclease activity"/>
    <property type="evidence" value="ECO:0007669"/>
    <property type="project" value="UniProtKB-KW"/>
</dbReference>
<dbReference type="SMART" id="SM00343">
    <property type="entry name" value="ZnF_C2HC"/>
    <property type="match status" value="1"/>
</dbReference>
<feature type="domain" description="Integrase catalytic" evidence="19">
    <location>
        <begin position="449"/>
        <end position="614"/>
    </location>
</feature>
<dbReference type="InterPro" id="IPR012337">
    <property type="entry name" value="RNaseH-like_sf"/>
</dbReference>
<dbReference type="InterPro" id="IPR001584">
    <property type="entry name" value="Integrase_cat-core"/>
</dbReference>
<dbReference type="GO" id="GO:0003964">
    <property type="term" value="F:RNA-directed DNA polymerase activity"/>
    <property type="evidence" value="ECO:0007669"/>
    <property type="project" value="UniProtKB-KW"/>
</dbReference>
<evidence type="ECO:0000256" key="1">
    <source>
        <dbReference type="ARBA" id="ARBA00002180"/>
    </source>
</evidence>
<evidence type="ECO:0000256" key="12">
    <source>
        <dbReference type="ARBA" id="ARBA00022918"/>
    </source>
</evidence>
<evidence type="ECO:0000256" key="8">
    <source>
        <dbReference type="ARBA" id="ARBA00022801"/>
    </source>
</evidence>
<proteinExistence type="predicted"/>
<evidence type="ECO:0000256" key="3">
    <source>
        <dbReference type="ARBA" id="ARBA00022670"/>
    </source>
</evidence>
<keyword evidence="10" id="KW-0460">Magnesium</keyword>
<dbReference type="GO" id="GO:0005524">
    <property type="term" value="F:ATP binding"/>
    <property type="evidence" value="ECO:0007669"/>
    <property type="project" value="UniProtKB-KW"/>
</dbReference>
<evidence type="ECO:0000259" key="19">
    <source>
        <dbReference type="PROSITE" id="PS50994"/>
    </source>
</evidence>
<keyword evidence="6" id="KW-0547">Nucleotide-binding</keyword>
<dbReference type="PROSITE" id="PS50994">
    <property type="entry name" value="INTEGRASE"/>
    <property type="match status" value="1"/>
</dbReference>
<keyword evidence="5" id="KW-0479">Metal-binding</keyword>
<dbReference type="Gene3D" id="3.30.420.10">
    <property type="entry name" value="Ribonuclease H-like superfamily/Ribonuclease H"/>
    <property type="match status" value="1"/>
</dbReference>
<dbReference type="InterPro" id="IPR036397">
    <property type="entry name" value="RNaseH_sf"/>
</dbReference>
<name>A0A4Y2LLW9_ARAVE</name>
<evidence type="ECO:0000256" key="15">
    <source>
        <dbReference type="ARBA" id="ARBA00023172"/>
    </source>
</evidence>
<keyword evidence="13" id="KW-0548">Nucleotidyltransferase</keyword>
<evidence type="ECO:0000256" key="7">
    <source>
        <dbReference type="ARBA" id="ARBA00022759"/>
    </source>
</evidence>
<dbReference type="GO" id="GO:0008233">
    <property type="term" value="F:peptidase activity"/>
    <property type="evidence" value="ECO:0007669"/>
    <property type="project" value="UniProtKB-KW"/>
</dbReference>
<dbReference type="Pfam" id="PF14223">
    <property type="entry name" value="Retrotran_gag_2"/>
    <property type="match status" value="1"/>
</dbReference>
<evidence type="ECO:0000256" key="4">
    <source>
        <dbReference type="ARBA" id="ARBA00022722"/>
    </source>
</evidence>
<keyword evidence="11" id="KW-0229">DNA integration</keyword>
<dbReference type="InterPro" id="IPR001878">
    <property type="entry name" value="Znf_CCHC"/>
</dbReference>
<evidence type="ECO:0000256" key="10">
    <source>
        <dbReference type="ARBA" id="ARBA00022842"/>
    </source>
</evidence>
<dbReference type="PROSITE" id="PS50158">
    <property type="entry name" value="ZF_CCHC"/>
    <property type="match status" value="1"/>
</dbReference>
<keyword evidence="2" id="KW-1188">Viral release from host cell</keyword>
<sequence length="833" mass="96138">MCPDALWGEISRGTETPPAEGATAKEVRDYRLRKSRAYSIIYLNAEKTHRPLISDTEDARQACEKLKQHFHPESRARTVSLTDAFFSCRIQEGETIGLHAARLRQLVNQLKDAGAPIAEWYQSFQVIRYLSMEFSGIVQSIYRWEDNKFTFDNVVTELLAEESRLKQCQSDLDFIALESKLDRTEKVELNKRVSNKCKKYIAKVRKCFGCGKPGHVIANCRIKFKSKEVKQTCENSFILEECFNSEIENKSYWVFDTAASIHFCCNLELFSDFKSIENTKMSVAVKGVTCPIKGVGTVKMFFKTNGRTEFINLCNVMYSPNLRRNLMAGPIFDKGKAFFIGKNGKIDVFCKEGRKLFTASKENGLYYCYPSYPDKNRNNEIVGFSISNNDDLEVWHRKYCHVNPHYIVSTSNNDSVREFPNLKSKSIVCEPCRLAKYKRRSFKPIGKIRSTKPLELLHLDVCGPLPSNSIQGHRYFLSITDDYSRKVRTFPMKRKTEVFSCFTRYQKRAERFTNSKIVNIRTDNGMEFCYTEFNKFLEDQGIHAERTNVYSPEQNGVSERFNYTAMDAVKAMLKDSGLGNGFWVEALLCFTYVWNRVRHKRQKKTPFELFGGRKPSVKHFKIFGTTAYVGVPRQTRSKLHMRSKNGIMVGYALQTRGYRIWIPSERRAVETINVTFNENEVRSGAVLDPKSKNLGYYPSYSETDSEVDYEISNRESSDEVKREVEPESLTEIKTENFDEANNLRTPLSEVVWIREAAPRRDKSRIDIFYKVEGTNSRLNSKKAVESYCKSNNIKYDPTLFNFSGKNTYSGIVEKETEDSSETLREVDNNNTEA</sequence>
<keyword evidence="14" id="KW-0917">Virion maturation</keyword>
<evidence type="ECO:0000256" key="9">
    <source>
        <dbReference type="ARBA" id="ARBA00022840"/>
    </source>
</evidence>
<dbReference type="EMBL" id="BGPR01006066">
    <property type="protein sequence ID" value="GBN15795.1"/>
    <property type="molecule type" value="Genomic_DNA"/>
</dbReference>
<dbReference type="Pfam" id="PF13976">
    <property type="entry name" value="gag_pre-integrs"/>
    <property type="match status" value="1"/>
</dbReference>
<dbReference type="Pfam" id="PF25597">
    <property type="entry name" value="SH3_retrovirus"/>
    <property type="match status" value="1"/>
</dbReference>
<keyword evidence="7" id="KW-0255">Endonuclease</keyword>
<evidence type="ECO:0000256" key="17">
    <source>
        <dbReference type="SAM" id="MobiDB-lite"/>
    </source>
</evidence>
<feature type="region of interest" description="Disordered" evidence="17">
    <location>
        <begin position="1"/>
        <end position="22"/>
    </location>
</feature>
<dbReference type="GO" id="GO:0015074">
    <property type="term" value="P:DNA integration"/>
    <property type="evidence" value="ECO:0007669"/>
    <property type="project" value="UniProtKB-KW"/>
</dbReference>
<feature type="domain" description="CCHC-type" evidence="18">
    <location>
        <begin position="205"/>
        <end position="221"/>
    </location>
</feature>
<keyword evidence="13" id="KW-0239">DNA-directed DNA polymerase</keyword>
<dbReference type="Pfam" id="PF00665">
    <property type="entry name" value="rve"/>
    <property type="match status" value="1"/>
</dbReference>
<dbReference type="GO" id="GO:0006310">
    <property type="term" value="P:DNA recombination"/>
    <property type="evidence" value="ECO:0007669"/>
    <property type="project" value="UniProtKB-KW"/>
</dbReference>
<reference evidence="20 21" key="1">
    <citation type="journal article" date="2019" name="Sci. Rep.">
        <title>Orb-weaving spider Araneus ventricosus genome elucidates the spidroin gene catalogue.</title>
        <authorList>
            <person name="Kono N."/>
            <person name="Nakamura H."/>
            <person name="Ohtoshi R."/>
            <person name="Moran D.A.P."/>
            <person name="Shinohara A."/>
            <person name="Yoshida Y."/>
            <person name="Fujiwara M."/>
            <person name="Mori M."/>
            <person name="Tomita M."/>
            <person name="Arakawa K."/>
        </authorList>
    </citation>
    <scope>NUCLEOTIDE SEQUENCE [LARGE SCALE GENOMIC DNA]</scope>
</reference>
<dbReference type="AlphaFoldDB" id="A0A4Y2LLW9"/>
<keyword evidence="4" id="KW-0540">Nuclease</keyword>
<keyword evidence="8" id="KW-0378">Hydrolase</keyword>
<dbReference type="PANTHER" id="PTHR42648:SF11">
    <property type="entry name" value="TRANSPOSON TY4-P GAG-POL POLYPROTEIN"/>
    <property type="match status" value="1"/>
</dbReference>
<dbReference type="InterPro" id="IPR054722">
    <property type="entry name" value="PolX-like_BBD"/>
</dbReference>
<dbReference type="InterPro" id="IPR025724">
    <property type="entry name" value="GAG-pre-integrase_dom"/>
</dbReference>
<organism evidence="20 21">
    <name type="scientific">Araneus ventricosus</name>
    <name type="common">Orbweaver spider</name>
    <name type="synonym">Epeira ventricosa</name>
    <dbReference type="NCBI Taxonomy" id="182803"/>
    <lineage>
        <taxon>Eukaryota</taxon>
        <taxon>Metazoa</taxon>
        <taxon>Ecdysozoa</taxon>
        <taxon>Arthropoda</taxon>
        <taxon>Chelicerata</taxon>
        <taxon>Arachnida</taxon>
        <taxon>Araneae</taxon>
        <taxon>Araneomorphae</taxon>
        <taxon>Entelegynae</taxon>
        <taxon>Araneoidea</taxon>
        <taxon>Araneidae</taxon>
        <taxon>Araneus</taxon>
    </lineage>
</organism>
<dbReference type="Proteomes" id="UP000499080">
    <property type="component" value="Unassembled WGS sequence"/>
</dbReference>
<keyword evidence="9" id="KW-0067">ATP-binding</keyword>
<feature type="region of interest" description="Disordered" evidence="17">
    <location>
        <begin position="813"/>
        <end position="833"/>
    </location>
</feature>
<evidence type="ECO:0000256" key="5">
    <source>
        <dbReference type="ARBA" id="ARBA00022723"/>
    </source>
</evidence>
<evidence type="ECO:0000256" key="6">
    <source>
        <dbReference type="ARBA" id="ARBA00022741"/>
    </source>
</evidence>
<evidence type="ECO:0000256" key="16">
    <source>
        <dbReference type="PROSITE-ProRule" id="PRU00047"/>
    </source>
</evidence>
<dbReference type="InterPro" id="IPR057670">
    <property type="entry name" value="SH3_retrovirus"/>
</dbReference>
<dbReference type="GO" id="GO:0003887">
    <property type="term" value="F:DNA-directed DNA polymerase activity"/>
    <property type="evidence" value="ECO:0007669"/>
    <property type="project" value="UniProtKB-KW"/>
</dbReference>
<gene>
    <name evidence="20" type="primary">POLX_1901</name>
    <name evidence="20" type="ORF">AVEN_203524_1</name>
</gene>
<evidence type="ECO:0000256" key="13">
    <source>
        <dbReference type="ARBA" id="ARBA00022932"/>
    </source>
</evidence>
<dbReference type="Pfam" id="PF22936">
    <property type="entry name" value="Pol_BBD"/>
    <property type="match status" value="1"/>
</dbReference>
<accession>A0A4Y2LLW9</accession>
<dbReference type="OrthoDB" id="8059523at2759"/>
<dbReference type="SUPFAM" id="SSF53098">
    <property type="entry name" value="Ribonuclease H-like"/>
    <property type="match status" value="1"/>
</dbReference>
<dbReference type="GO" id="GO:0006508">
    <property type="term" value="P:proteolysis"/>
    <property type="evidence" value="ECO:0007669"/>
    <property type="project" value="UniProtKB-KW"/>
</dbReference>
<keyword evidence="21" id="KW-1185">Reference proteome</keyword>
<keyword evidence="16" id="KW-0862">Zinc</keyword>
<protein>
    <submittedName>
        <fullName evidence="20">Retrovirus-related Pol polyprotein from transposon TNT 1-94</fullName>
    </submittedName>
</protein>
<keyword evidence="12" id="KW-0695">RNA-directed DNA polymerase</keyword>
<keyword evidence="15" id="KW-0233">DNA recombination</keyword>
<keyword evidence="16" id="KW-0863">Zinc-finger</keyword>
<evidence type="ECO:0000313" key="20">
    <source>
        <dbReference type="EMBL" id="GBN15795.1"/>
    </source>
</evidence>
<keyword evidence="3" id="KW-0645">Protease</keyword>
<evidence type="ECO:0000256" key="2">
    <source>
        <dbReference type="ARBA" id="ARBA00022612"/>
    </source>
</evidence>
<comment type="function">
    <text evidence="1">The aspartyl protease (PR) mediates the proteolytic cleavages of the Gag and Gag-Pol polyproteins after assembly of the VLP.</text>
</comment>
<dbReference type="GO" id="GO:0003676">
    <property type="term" value="F:nucleic acid binding"/>
    <property type="evidence" value="ECO:0007669"/>
    <property type="project" value="InterPro"/>
</dbReference>
<dbReference type="PANTHER" id="PTHR42648">
    <property type="entry name" value="TRANSPOSASE, PUTATIVE-RELATED"/>
    <property type="match status" value="1"/>
</dbReference>
<evidence type="ECO:0000259" key="18">
    <source>
        <dbReference type="PROSITE" id="PS50158"/>
    </source>
</evidence>